<dbReference type="KEGG" id="fls:GLV81_09175"/>
<dbReference type="SUPFAM" id="SSF52091">
    <property type="entry name" value="SpoIIaa-like"/>
    <property type="match status" value="1"/>
</dbReference>
<gene>
    <name evidence="2" type="ORF">GLV81_09175</name>
</gene>
<dbReference type="Pfam" id="PF01740">
    <property type="entry name" value="STAS"/>
    <property type="match status" value="1"/>
</dbReference>
<evidence type="ECO:0000259" key="1">
    <source>
        <dbReference type="Pfam" id="PF01740"/>
    </source>
</evidence>
<protein>
    <submittedName>
        <fullName evidence="2">STAS domain-containing protein</fullName>
    </submittedName>
</protein>
<name>A0A6I6G6E4_9BACT</name>
<proteinExistence type="predicted"/>
<dbReference type="Proteomes" id="UP000426027">
    <property type="component" value="Chromosome"/>
</dbReference>
<dbReference type="InterPro" id="IPR002645">
    <property type="entry name" value="STAS_dom"/>
</dbReference>
<accession>A0A6I6G6E4</accession>
<organism evidence="2 3">
    <name type="scientific">Phnomibacter ginsenosidimutans</name>
    <dbReference type="NCBI Taxonomy" id="2676868"/>
    <lineage>
        <taxon>Bacteria</taxon>
        <taxon>Pseudomonadati</taxon>
        <taxon>Bacteroidota</taxon>
        <taxon>Chitinophagia</taxon>
        <taxon>Chitinophagales</taxon>
        <taxon>Chitinophagaceae</taxon>
        <taxon>Phnomibacter</taxon>
    </lineage>
</organism>
<feature type="domain" description="STAS" evidence="1">
    <location>
        <begin position="18"/>
        <end position="107"/>
    </location>
</feature>
<dbReference type="RefSeq" id="WP_157478603.1">
    <property type="nucleotide sequence ID" value="NZ_CP046566.1"/>
</dbReference>
<evidence type="ECO:0000313" key="2">
    <source>
        <dbReference type="EMBL" id="QGW28246.1"/>
    </source>
</evidence>
<sequence length="127" mass="14513">MNVKLDTKEKFHEISLLDGVLTANMTADFAEMLSVVQKQPPFNVVLSLEQVQEVHADMQQALAQAQQAYYELNYSFVICCMQPAVEEAFDKAELLEMMNVTPTLSEAWDIVQMEEIERELMGDFDTE</sequence>
<dbReference type="Gene3D" id="3.30.750.24">
    <property type="entry name" value="STAS domain"/>
    <property type="match status" value="1"/>
</dbReference>
<dbReference type="AlphaFoldDB" id="A0A6I6G6E4"/>
<dbReference type="InterPro" id="IPR036513">
    <property type="entry name" value="STAS_dom_sf"/>
</dbReference>
<evidence type="ECO:0000313" key="3">
    <source>
        <dbReference type="Proteomes" id="UP000426027"/>
    </source>
</evidence>
<keyword evidence="3" id="KW-1185">Reference proteome</keyword>
<reference evidence="2 3" key="1">
    <citation type="submission" date="2019-11" db="EMBL/GenBank/DDBJ databases">
        <authorList>
            <person name="Im W.T."/>
        </authorList>
    </citation>
    <scope>NUCLEOTIDE SEQUENCE [LARGE SCALE GENOMIC DNA]</scope>
    <source>
        <strain evidence="2 3">SB-02</strain>
    </source>
</reference>
<dbReference type="EMBL" id="CP046566">
    <property type="protein sequence ID" value="QGW28246.1"/>
    <property type="molecule type" value="Genomic_DNA"/>
</dbReference>